<protein>
    <submittedName>
        <fullName evidence="1">Uncharacterized protein</fullName>
    </submittedName>
</protein>
<accession>A0A101CCX2</accession>
<evidence type="ECO:0000313" key="2">
    <source>
        <dbReference type="Proteomes" id="UP000054388"/>
    </source>
</evidence>
<dbReference type="RefSeq" id="WP_059137973.1">
    <property type="nucleotide sequence ID" value="NZ_LMAI01000021.1"/>
</dbReference>
<dbReference type="EMBL" id="LMAI01000021">
    <property type="protein sequence ID" value="KUJ53840.1"/>
    <property type="molecule type" value="Genomic_DNA"/>
</dbReference>
<dbReference type="Proteomes" id="UP000054388">
    <property type="component" value="Unassembled WGS sequence"/>
</dbReference>
<dbReference type="AlphaFoldDB" id="A0A101CCX2"/>
<reference evidence="1 2" key="1">
    <citation type="submission" date="2015-10" db="EMBL/GenBank/DDBJ databases">
        <title>Genome sequence of Chryseobacterium greenlandense.</title>
        <authorList>
            <person name="Newman J."/>
            <person name="Fischer K."/>
            <person name="Miller J."/>
        </authorList>
    </citation>
    <scope>NUCLEOTIDE SEQUENCE [LARGE SCALE GENOMIC DNA]</scope>
    <source>
        <strain evidence="1 2">UMB34</strain>
    </source>
</reference>
<proteinExistence type="predicted"/>
<organism evidence="1 2">
    <name type="scientific">Chryseobacterium aquaticum subsp. greenlandense</name>
    <dbReference type="NCBI Taxonomy" id="345663"/>
    <lineage>
        <taxon>Bacteria</taxon>
        <taxon>Pseudomonadati</taxon>
        <taxon>Bacteroidota</taxon>
        <taxon>Flavobacteriia</taxon>
        <taxon>Flavobacteriales</taxon>
        <taxon>Weeksellaceae</taxon>
        <taxon>Chryseobacterium group</taxon>
        <taxon>Chryseobacterium</taxon>
    </lineage>
</organism>
<gene>
    <name evidence="1" type="ORF">AR686_17950</name>
</gene>
<sequence>MINQIIKKNIRLLSERYKHEISYFKNVIVIKNEKNFIEIFPQFNDNILFKYNFEKGIDELKIQDFEIYDLLIKIFRRGELEKVNLNPMHPLNLYDLEEEFGGLNRFEEKLISLMNLKTSYFDIGGNRVLTELYKDILILRDDIGAAKSNVINISNDRI</sequence>
<name>A0A101CCX2_9FLAO</name>
<comment type="caution">
    <text evidence="1">The sequence shown here is derived from an EMBL/GenBank/DDBJ whole genome shotgun (WGS) entry which is preliminary data.</text>
</comment>
<evidence type="ECO:0000313" key="1">
    <source>
        <dbReference type="EMBL" id="KUJ53840.1"/>
    </source>
</evidence>